<protein>
    <recommendedName>
        <fullName evidence="3">Lipocalin-like domain-containing protein</fullName>
    </recommendedName>
</protein>
<dbReference type="EMBL" id="JAAVJL010000001">
    <property type="protein sequence ID" value="NMF59088.1"/>
    <property type="molecule type" value="Genomic_DNA"/>
</dbReference>
<proteinExistence type="predicted"/>
<organism evidence="1 2">
    <name type="scientific">Pseudanabaena yagii GIHE-NHR1</name>
    <dbReference type="NCBI Taxonomy" id="2722753"/>
    <lineage>
        <taxon>Bacteria</taxon>
        <taxon>Bacillati</taxon>
        <taxon>Cyanobacteriota</taxon>
        <taxon>Cyanophyceae</taxon>
        <taxon>Pseudanabaenales</taxon>
        <taxon>Pseudanabaenaceae</taxon>
        <taxon>Pseudanabaena</taxon>
        <taxon>Pseudanabaena yagii</taxon>
    </lineage>
</organism>
<evidence type="ECO:0008006" key="3">
    <source>
        <dbReference type="Google" id="ProtNLM"/>
    </source>
</evidence>
<accession>A0ABX1LSE9</accession>
<dbReference type="Proteomes" id="UP000738376">
    <property type="component" value="Unassembled WGS sequence"/>
</dbReference>
<keyword evidence="2" id="KW-1185">Reference proteome</keyword>
<gene>
    <name evidence="1" type="ORF">HC246_13975</name>
</gene>
<evidence type="ECO:0000313" key="2">
    <source>
        <dbReference type="Proteomes" id="UP000738376"/>
    </source>
</evidence>
<name>A0ABX1LSE9_9CYAN</name>
<dbReference type="RefSeq" id="WP_169363906.1">
    <property type="nucleotide sequence ID" value="NZ_JAAVJL010000001.1"/>
</dbReference>
<evidence type="ECO:0000313" key="1">
    <source>
        <dbReference type="EMBL" id="NMF59088.1"/>
    </source>
</evidence>
<sequence>MKSFSFSNFLKTFGVTLFSALIMFGERVCGENYDNKQVAKQRDLTGVWTIDYTPLFTSNEGCSINTIAKFSQIKRTYINGRDLGNKITLVQKANKLISPPILVFSPLLYTQDIGKPIISSGIIFSTPNNPVFANYSSGSINGNQIVFDKYAVEQNILSSVLNYTGTISADGNKIVGTVVCHASSGSRTAQGNFQWTRHAEDQLSLINLLARFYDFPSFP</sequence>
<reference evidence="1 2" key="1">
    <citation type="submission" date="2020-03" db="EMBL/GenBank/DDBJ databases">
        <title>Draft Genome Sequence of 2-Methylisoborneol Producing Pseudanabaena yagii Strain GIHE-NHR1 Isolated from North Han River in South Korea.</title>
        <authorList>
            <person name="Jeong J."/>
        </authorList>
    </citation>
    <scope>NUCLEOTIDE SEQUENCE [LARGE SCALE GENOMIC DNA]</scope>
    <source>
        <strain evidence="1 2">GIHE-NHR1</strain>
    </source>
</reference>
<comment type="caution">
    <text evidence="1">The sequence shown here is derived from an EMBL/GenBank/DDBJ whole genome shotgun (WGS) entry which is preliminary data.</text>
</comment>